<dbReference type="InterPro" id="IPR003607">
    <property type="entry name" value="HD/PDEase_dom"/>
</dbReference>
<feature type="domain" description="HD-GYP" evidence="1">
    <location>
        <begin position="129"/>
        <end position="325"/>
    </location>
</feature>
<evidence type="ECO:0000259" key="1">
    <source>
        <dbReference type="PROSITE" id="PS51832"/>
    </source>
</evidence>
<dbReference type="RefSeq" id="WP_326927904.1">
    <property type="nucleotide sequence ID" value="NZ_CP123443.1"/>
</dbReference>
<evidence type="ECO:0000313" key="3">
    <source>
        <dbReference type="Proteomes" id="UP001228690"/>
    </source>
</evidence>
<reference evidence="2 3" key="1">
    <citation type="submission" date="2023-04" db="EMBL/GenBank/DDBJ databases">
        <title>Spirochaete genome identified in red abalone sample constitutes a novel genus.</title>
        <authorList>
            <person name="Sharma S.P."/>
            <person name="Purcell C.M."/>
            <person name="Hyde J.R."/>
            <person name="Severin A.J."/>
        </authorList>
    </citation>
    <scope>NUCLEOTIDE SEQUENCE [LARGE SCALE GENOMIC DNA]</scope>
    <source>
        <strain evidence="2 3">SP-2023</strain>
    </source>
</reference>
<dbReference type="EMBL" id="CP123443">
    <property type="protein sequence ID" value="WGK69718.1"/>
    <property type="molecule type" value="Genomic_DNA"/>
</dbReference>
<dbReference type="PROSITE" id="PS51832">
    <property type="entry name" value="HD_GYP"/>
    <property type="match status" value="1"/>
</dbReference>
<dbReference type="InterPro" id="IPR037522">
    <property type="entry name" value="HD_GYP_dom"/>
</dbReference>
<dbReference type="Pfam" id="PF13487">
    <property type="entry name" value="HD_5"/>
    <property type="match status" value="1"/>
</dbReference>
<protein>
    <submittedName>
        <fullName evidence="2">HD domain-containing phosphohydrolase</fullName>
    </submittedName>
</protein>
<dbReference type="SUPFAM" id="SSF109604">
    <property type="entry name" value="HD-domain/PDEase-like"/>
    <property type="match status" value="1"/>
</dbReference>
<evidence type="ECO:0000313" key="2">
    <source>
        <dbReference type="EMBL" id="WGK69718.1"/>
    </source>
</evidence>
<gene>
    <name evidence="2" type="ORF">P0082_02320</name>
</gene>
<name>A0ABY8MKJ1_9SPIO</name>
<dbReference type="PANTHER" id="PTHR43155">
    <property type="entry name" value="CYCLIC DI-GMP PHOSPHODIESTERASE PA4108-RELATED"/>
    <property type="match status" value="1"/>
</dbReference>
<accession>A0ABY8MKJ1</accession>
<sequence>MADNTKIQRIPLFKISVNQKFDRDLYYDDFLIHPRDTPITEEDMEIFRTWKIETPELRDSTITGPEGISALAGSALSDSLDIMQRDIADMREAEALHQQISNFVSTCYQTIRRQQRFTVGEPLNSLRQMIESIRRMDFSILRFQEFQTKGSYIEIHSVNSFILTVALANAAKMPQHRLMNLALSALLHEVGLIKFTNMIDRNKRLTPQEFQLQKSHVHEGLNMLKQYNFPSEVAEGILQHHERLDGSGYPYGVANNEILDFGRYIGLVCSYVAMTTDQQFRESRMAHSALLTLMKGANIHYDAELVKLLVRLLSLYPVGSYVSLNNGAIGRVLRNNERDPRLPLIQVVLDSNRKLIKESTVIQTNDKIRVAQPLSYKGIAPIIAKLQSQQSQK</sequence>
<organism evidence="2 3">
    <name type="scientific">Candidatus Haliotispira prima</name>
    <dbReference type="NCBI Taxonomy" id="3034016"/>
    <lineage>
        <taxon>Bacteria</taxon>
        <taxon>Pseudomonadati</taxon>
        <taxon>Spirochaetota</taxon>
        <taxon>Spirochaetia</taxon>
        <taxon>Spirochaetales</taxon>
        <taxon>Spirochaetaceae</taxon>
        <taxon>Candidatus Haliotispira</taxon>
    </lineage>
</organism>
<dbReference type="Proteomes" id="UP001228690">
    <property type="component" value="Chromosome"/>
</dbReference>
<keyword evidence="3" id="KW-1185">Reference proteome</keyword>
<dbReference type="Gene3D" id="1.10.3210.10">
    <property type="entry name" value="Hypothetical protein af1432"/>
    <property type="match status" value="1"/>
</dbReference>
<dbReference type="CDD" id="cd00077">
    <property type="entry name" value="HDc"/>
    <property type="match status" value="1"/>
</dbReference>
<dbReference type="PANTHER" id="PTHR43155:SF2">
    <property type="entry name" value="CYCLIC DI-GMP PHOSPHODIESTERASE PA4108"/>
    <property type="match status" value="1"/>
</dbReference>
<proteinExistence type="predicted"/>